<dbReference type="Gene3D" id="1.10.357.10">
    <property type="entry name" value="Tetracycline Repressor, domain 2"/>
    <property type="match status" value="1"/>
</dbReference>
<accession>A0A7S3CAP7</accession>
<reference evidence="2" key="1">
    <citation type="submission" date="2021-01" db="EMBL/GenBank/DDBJ databases">
        <authorList>
            <person name="Corre E."/>
            <person name="Pelletier E."/>
            <person name="Niang G."/>
            <person name="Scheremetjew M."/>
            <person name="Finn R."/>
            <person name="Kale V."/>
            <person name="Holt S."/>
            <person name="Cochrane G."/>
            <person name="Meng A."/>
            <person name="Brown T."/>
            <person name="Cohen L."/>
        </authorList>
    </citation>
    <scope>NUCLEOTIDE SEQUENCE</scope>
    <source>
        <strain evidence="2">RCC1871</strain>
    </source>
</reference>
<name>A0A7S3CAP7_9CHLO</name>
<evidence type="ECO:0000256" key="1">
    <source>
        <dbReference type="SAM" id="MobiDB-lite"/>
    </source>
</evidence>
<dbReference type="Proteomes" id="UP001472866">
    <property type="component" value="Chromosome 19"/>
</dbReference>
<feature type="compositionally biased region" description="Polar residues" evidence="1">
    <location>
        <begin position="23"/>
        <end position="33"/>
    </location>
</feature>
<dbReference type="Gene3D" id="3.40.50.300">
    <property type="entry name" value="P-loop containing nucleotide triphosphate hydrolases"/>
    <property type="match status" value="1"/>
</dbReference>
<dbReference type="InterPro" id="IPR027417">
    <property type="entry name" value="P-loop_NTPase"/>
</dbReference>
<feature type="region of interest" description="Disordered" evidence="1">
    <location>
        <begin position="59"/>
        <end position="79"/>
    </location>
</feature>
<evidence type="ECO:0000313" key="2">
    <source>
        <dbReference type="EMBL" id="CAE0190619.1"/>
    </source>
</evidence>
<reference evidence="3 4" key="2">
    <citation type="submission" date="2024-03" db="EMBL/GenBank/DDBJ databases">
        <title>Complete genome sequence of the green alga Chloropicon roscoffensis RCC1871.</title>
        <authorList>
            <person name="Lemieux C."/>
            <person name="Pombert J.-F."/>
            <person name="Otis C."/>
            <person name="Turmel M."/>
        </authorList>
    </citation>
    <scope>NUCLEOTIDE SEQUENCE [LARGE SCALE GENOMIC DNA]</scope>
    <source>
        <strain evidence="3 4">RCC1871</strain>
    </source>
</reference>
<evidence type="ECO:0000313" key="4">
    <source>
        <dbReference type="Proteomes" id="UP001472866"/>
    </source>
</evidence>
<dbReference type="EMBL" id="HBHZ01004780">
    <property type="protein sequence ID" value="CAE0190619.1"/>
    <property type="molecule type" value="Transcribed_RNA"/>
</dbReference>
<gene>
    <name evidence="2" type="ORF">CROS1456_LOCUS3709</name>
    <name evidence="3" type="ORF">HKI87_19g88140</name>
</gene>
<dbReference type="SUPFAM" id="SSF52540">
    <property type="entry name" value="P-loop containing nucleoside triphosphate hydrolases"/>
    <property type="match status" value="1"/>
</dbReference>
<dbReference type="PANTHER" id="PTHR33477:SF2">
    <property type="entry name" value="2-PHOSPHOGLYCERATE KINASE"/>
    <property type="match status" value="1"/>
</dbReference>
<sequence>MNEPRGEKGTSGVPQHQADAPSGFSSKRGTKSGSKYDYVKVRVWLSERTAAASTPKVDWNLESSSDHDAHEQDSSYSPSTSASAAAAAAMADKKHYYVLSRFLLARMLTAARVPKKTATQIMLELKKRLVDEGRLDVTQKQLEHEVFSLLELNGLSKKHVDCFGMITSFYHLKIPLIVFICGTAGIGKSAIATGLAERLNLPNVLQTDLFAQIIRMSENSPLNPNALWDREDLEPGEGGGLLHEFKRECACVWRSVQGDLQKCVQDGKSIIMEGTYLDPAMFSDGLGVGAAHGDAVEDPCLPPRPPPIVVPIVLAMEGETHARCLDQWMGGWESSEMLRENSARVRAHAALREVHDYYVKFARRHPQSVRLCFVDPMSTQDTVDELHSHLLDQIADKFSQGSRGVEGEGDICLSQVPSTPIL</sequence>
<evidence type="ECO:0000313" key="3">
    <source>
        <dbReference type="EMBL" id="WZN67241.1"/>
    </source>
</evidence>
<protein>
    <recommendedName>
        <fullName evidence="5">2-phosphoglycerate kinase</fullName>
    </recommendedName>
</protein>
<dbReference type="PANTHER" id="PTHR33477">
    <property type="entry name" value="P-LOOP NTPASE DOMAIN-CONTAINING PROTEIN LPA1 HOMOLOG 1"/>
    <property type="match status" value="1"/>
</dbReference>
<organism evidence="2">
    <name type="scientific">Chloropicon roscoffensis</name>
    <dbReference type="NCBI Taxonomy" id="1461544"/>
    <lineage>
        <taxon>Eukaryota</taxon>
        <taxon>Viridiplantae</taxon>
        <taxon>Chlorophyta</taxon>
        <taxon>Chloropicophyceae</taxon>
        <taxon>Chloropicales</taxon>
        <taxon>Chloropicaceae</taxon>
        <taxon>Chloropicon</taxon>
    </lineage>
</organism>
<dbReference type="EMBL" id="CP151519">
    <property type="protein sequence ID" value="WZN67241.1"/>
    <property type="molecule type" value="Genomic_DNA"/>
</dbReference>
<feature type="compositionally biased region" description="Basic and acidic residues" evidence="1">
    <location>
        <begin position="64"/>
        <end position="73"/>
    </location>
</feature>
<feature type="region of interest" description="Disordered" evidence="1">
    <location>
        <begin position="1"/>
        <end position="33"/>
    </location>
</feature>
<keyword evidence="4" id="KW-1185">Reference proteome</keyword>
<dbReference type="AlphaFoldDB" id="A0A7S3CAP7"/>
<evidence type="ECO:0008006" key="5">
    <source>
        <dbReference type="Google" id="ProtNLM"/>
    </source>
</evidence>
<proteinExistence type="predicted"/>